<evidence type="ECO:0000256" key="2">
    <source>
        <dbReference type="ARBA" id="ARBA00023043"/>
    </source>
</evidence>
<dbReference type="Pfam" id="PF12796">
    <property type="entry name" value="Ank_2"/>
    <property type="match status" value="1"/>
</dbReference>
<dbReference type="Pfam" id="PF13637">
    <property type="entry name" value="Ank_4"/>
    <property type="match status" value="1"/>
</dbReference>
<dbReference type="PANTHER" id="PTHR24173">
    <property type="entry name" value="ANKYRIN REPEAT CONTAINING"/>
    <property type="match status" value="1"/>
</dbReference>
<dbReference type="PANTHER" id="PTHR24173:SF74">
    <property type="entry name" value="ANKYRIN REPEAT DOMAIN-CONTAINING PROTEIN 16"/>
    <property type="match status" value="1"/>
</dbReference>
<feature type="repeat" description="ANK" evidence="3">
    <location>
        <begin position="107"/>
        <end position="139"/>
    </location>
</feature>
<comment type="caution">
    <text evidence="4">The sequence shown here is derived from an EMBL/GenBank/DDBJ whole genome shotgun (WGS) entry which is preliminary data.</text>
</comment>
<dbReference type="SUPFAM" id="SSF48403">
    <property type="entry name" value="Ankyrin repeat"/>
    <property type="match status" value="1"/>
</dbReference>
<evidence type="ECO:0000313" key="4">
    <source>
        <dbReference type="EMBL" id="KAJ8614250.1"/>
    </source>
</evidence>
<evidence type="ECO:0000313" key="5">
    <source>
        <dbReference type="Proteomes" id="UP001230188"/>
    </source>
</evidence>
<gene>
    <name evidence="4" type="ORF">CTAYLR_001093</name>
</gene>
<sequence>MFSWADCAAPFGCLNGNGVDGEDQPTKLPVETRDFSDGMTSEMLLESAETGDVEAVERIIKSGVVDINAVDEVDSYSALMMSAEAGHLDIVKALKDAGAEVEIRDSYGRTPLYAAAVAGHIEVVRYLVHQGADVGALDCENRSVLWACCAVRRIDIAAVLLENSDCNLNAVAGSGESAIDFAIKHGHAEVAEFLRGQGAIDTHYGRLNVHH</sequence>
<accession>A0AAD7XS24</accession>
<organism evidence="4 5">
    <name type="scientific">Chrysophaeum taylorii</name>
    <dbReference type="NCBI Taxonomy" id="2483200"/>
    <lineage>
        <taxon>Eukaryota</taxon>
        <taxon>Sar</taxon>
        <taxon>Stramenopiles</taxon>
        <taxon>Ochrophyta</taxon>
        <taxon>Pelagophyceae</taxon>
        <taxon>Pelagomonadales</taxon>
        <taxon>Pelagomonadaceae</taxon>
        <taxon>Chrysophaeum</taxon>
    </lineage>
</organism>
<dbReference type="InterPro" id="IPR002110">
    <property type="entry name" value="Ankyrin_rpt"/>
</dbReference>
<keyword evidence="2 3" id="KW-0040">ANK repeat</keyword>
<dbReference type="PROSITE" id="PS50297">
    <property type="entry name" value="ANK_REP_REGION"/>
    <property type="match status" value="2"/>
</dbReference>
<evidence type="ECO:0000256" key="3">
    <source>
        <dbReference type="PROSITE-ProRule" id="PRU00023"/>
    </source>
</evidence>
<feature type="repeat" description="ANK" evidence="3">
    <location>
        <begin position="74"/>
        <end position="106"/>
    </location>
</feature>
<name>A0AAD7XS24_9STRA</name>
<dbReference type="Gene3D" id="1.25.40.20">
    <property type="entry name" value="Ankyrin repeat-containing domain"/>
    <property type="match status" value="2"/>
</dbReference>
<dbReference type="InterPro" id="IPR036770">
    <property type="entry name" value="Ankyrin_rpt-contain_sf"/>
</dbReference>
<dbReference type="Proteomes" id="UP001230188">
    <property type="component" value="Unassembled WGS sequence"/>
</dbReference>
<reference evidence="4" key="1">
    <citation type="submission" date="2023-01" db="EMBL/GenBank/DDBJ databases">
        <title>Metagenome sequencing of chrysophaentin producing Chrysophaeum taylorii.</title>
        <authorList>
            <person name="Davison J."/>
            <person name="Bewley C."/>
        </authorList>
    </citation>
    <scope>NUCLEOTIDE SEQUENCE</scope>
    <source>
        <strain evidence="4">NIES-1699</strain>
    </source>
</reference>
<dbReference type="AlphaFoldDB" id="A0AAD7XS24"/>
<keyword evidence="1" id="KW-0677">Repeat</keyword>
<evidence type="ECO:0000256" key="1">
    <source>
        <dbReference type="ARBA" id="ARBA00022737"/>
    </source>
</evidence>
<dbReference type="SMART" id="SM00248">
    <property type="entry name" value="ANK"/>
    <property type="match status" value="5"/>
</dbReference>
<dbReference type="PROSITE" id="PS50088">
    <property type="entry name" value="ANK_REPEAT"/>
    <property type="match status" value="2"/>
</dbReference>
<protein>
    <submittedName>
        <fullName evidence="4">Uncharacterized protein</fullName>
    </submittedName>
</protein>
<keyword evidence="5" id="KW-1185">Reference proteome</keyword>
<dbReference type="EMBL" id="JAQMWT010000009">
    <property type="protein sequence ID" value="KAJ8614250.1"/>
    <property type="molecule type" value="Genomic_DNA"/>
</dbReference>
<proteinExistence type="predicted"/>